<evidence type="ECO:0008006" key="3">
    <source>
        <dbReference type="Google" id="ProtNLM"/>
    </source>
</evidence>
<dbReference type="Gene3D" id="2.60.130.10">
    <property type="entry name" value="Aromatic compound dioxygenase"/>
    <property type="match status" value="1"/>
</dbReference>
<sequence length="165" mass="17210">MQITTHSRRSLLLGAGAAAGVLAVGSTGLMRPASASTGFEPTQTMRGGSNNYRPGAPFVERLGEGFWMSGAVRRAGDGAPLAGVRIQIWAATTLGGEREPANHGSVLTAEDGSYRLEMPQIVPNFGQPHAHLAYDDGAFQTVFLRPVMPSASDTSLSADFVLAPA</sequence>
<evidence type="ECO:0000313" key="1">
    <source>
        <dbReference type="EMBL" id="SEA69344.1"/>
    </source>
</evidence>
<dbReference type="AlphaFoldDB" id="A0A1H4D9F8"/>
<dbReference type="GO" id="GO:0016702">
    <property type="term" value="F:oxidoreductase activity, acting on single donors with incorporation of molecular oxygen, incorporation of two atoms of oxygen"/>
    <property type="evidence" value="ECO:0007669"/>
    <property type="project" value="InterPro"/>
</dbReference>
<organism evidence="1 2">
    <name type="scientific">Rubrimonas cliftonensis</name>
    <dbReference type="NCBI Taxonomy" id="89524"/>
    <lineage>
        <taxon>Bacteria</taxon>
        <taxon>Pseudomonadati</taxon>
        <taxon>Pseudomonadota</taxon>
        <taxon>Alphaproteobacteria</taxon>
        <taxon>Rhodobacterales</taxon>
        <taxon>Paracoccaceae</taxon>
        <taxon>Rubrimonas</taxon>
    </lineage>
</organism>
<dbReference type="OrthoDB" id="7725472at2"/>
<name>A0A1H4D9F8_9RHOB</name>
<dbReference type="STRING" id="89524.SAMN05444370_109113"/>
<keyword evidence="2" id="KW-1185">Reference proteome</keyword>
<protein>
    <recommendedName>
        <fullName evidence="3">Twin-arginine translocation pathway signal</fullName>
    </recommendedName>
</protein>
<dbReference type="EMBL" id="FNQM01000009">
    <property type="protein sequence ID" value="SEA69344.1"/>
    <property type="molecule type" value="Genomic_DNA"/>
</dbReference>
<dbReference type="PROSITE" id="PS51318">
    <property type="entry name" value="TAT"/>
    <property type="match status" value="1"/>
</dbReference>
<dbReference type="InterPro" id="IPR015889">
    <property type="entry name" value="Intradiol_dOase_core"/>
</dbReference>
<dbReference type="InterPro" id="IPR006311">
    <property type="entry name" value="TAT_signal"/>
</dbReference>
<accession>A0A1H4D9F8</accession>
<dbReference type="RefSeq" id="WP_093254486.1">
    <property type="nucleotide sequence ID" value="NZ_FNQM01000009.1"/>
</dbReference>
<evidence type="ECO:0000313" key="2">
    <source>
        <dbReference type="Proteomes" id="UP000198703"/>
    </source>
</evidence>
<dbReference type="Proteomes" id="UP000198703">
    <property type="component" value="Unassembled WGS sequence"/>
</dbReference>
<proteinExistence type="predicted"/>
<gene>
    <name evidence="1" type="ORF">SAMN05444370_109113</name>
</gene>
<dbReference type="GO" id="GO:0005506">
    <property type="term" value="F:iron ion binding"/>
    <property type="evidence" value="ECO:0007669"/>
    <property type="project" value="InterPro"/>
</dbReference>
<dbReference type="SUPFAM" id="SSF49482">
    <property type="entry name" value="Aromatic compound dioxygenase"/>
    <property type="match status" value="1"/>
</dbReference>
<reference evidence="1 2" key="1">
    <citation type="submission" date="2016-10" db="EMBL/GenBank/DDBJ databases">
        <authorList>
            <person name="de Groot N.N."/>
        </authorList>
    </citation>
    <scope>NUCLEOTIDE SEQUENCE [LARGE SCALE GENOMIC DNA]</scope>
    <source>
        <strain evidence="1 2">DSM 15345</strain>
    </source>
</reference>